<dbReference type="Proteomes" id="UP001589747">
    <property type="component" value="Unassembled WGS sequence"/>
</dbReference>
<dbReference type="SUPFAM" id="SSF47413">
    <property type="entry name" value="lambda repressor-like DNA-binding domains"/>
    <property type="match status" value="1"/>
</dbReference>
<feature type="domain" description="HTH cro/C1-type" evidence="3">
    <location>
        <begin position="6"/>
        <end position="61"/>
    </location>
</feature>
<dbReference type="InterPro" id="IPR010982">
    <property type="entry name" value="Lambda_DNA-bd_dom_sf"/>
</dbReference>
<protein>
    <submittedName>
        <fullName evidence="4">Helix-turn-helix domain-containing protein</fullName>
    </submittedName>
</protein>
<dbReference type="InterPro" id="IPR001387">
    <property type="entry name" value="Cro/C1-type_HTH"/>
</dbReference>
<proteinExistence type="predicted"/>
<gene>
    <name evidence="4" type="ORF">ACFFSY_03785</name>
</gene>
<dbReference type="Pfam" id="PF01381">
    <property type="entry name" value="HTH_3"/>
    <property type="match status" value="1"/>
</dbReference>
<evidence type="ECO:0000256" key="2">
    <source>
        <dbReference type="SAM" id="MobiDB-lite"/>
    </source>
</evidence>
<dbReference type="PANTHER" id="PTHR46797:SF13">
    <property type="entry name" value="HTH-TYPE TRANSCRIPTIONAL REGULATOR SINR"/>
    <property type="match status" value="1"/>
</dbReference>
<sequence length="124" mass="13827">MIGDRIKQLRERKGLTITELAVQAGVSKSYLSHIERKLQNNPSLQVLSKIAVPLDTKVQVLLGERDEGHQQAGDGRFAQEWMDLLRQVIAGEADQSEVVRISERIQAQTRRGAKPLDSLDNAAK</sequence>
<dbReference type="SMART" id="SM00530">
    <property type="entry name" value="HTH_XRE"/>
    <property type="match status" value="1"/>
</dbReference>
<comment type="caution">
    <text evidence="4">The sequence shown here is derived from an EMBL/GenBank/DDBJ whole genome shotgun (WGS) entry which is preliminary data.</text>
</comment>
<keyword evidence="1" id="KW-0238">DNA-binding</keyword>
<organism evidence="4 5">
    <name type="scientific">Paenibacillus aurantiacus</name>
    <dbReference type="NCBI Taxonomy" id="1936118"/>
    <lineage>
        <taxon>Bacteria</taxon>
        <taxon>Bacillati</taxon>
        <taxon>Bacillota</taxon>
        <taxon>Bacilli</taxon>
        <taxon>Bacillales</taxon>
        <taxon>Paenibacillaceae</taxon>
        <taxon>Paenibacillus</taxon>
    </lineage>
</organism>
<evidence type="ECO:0000313" key="5">
    <source>
        <dbReference type="Proteomes" id="UP001589747"/>
    </source>
</evidence>
<dbReference type="RefSeq" id="WP_377490108.1">
    <property type="nucleotide sequence ID" value="NZ_JBHMDO010000008.1"/>
</dbReference>
<dbReference type="CDD" id="cd00093">
    <property type="entry name" value="HTH_XRE"/>
    <property type="match status" value="1"/>
</dbReference>
<dbReference type="InterPro" id="IPR050807">
    <property type="entry name" value="TransReg_Diox_bact_type"/>
</dbReference>
<evidence type="ECO:0000313" key="4">
    <source>
        <dbReference type="EMBL" id="MFB9325042.1"/>
    </source>
</evidence>
<accession>A0ABV5KLR8</accession>
<name>A0ABV5KLR8_9BACL</name>
<dbReference type="EMBL" id="JBHMDO010000008">
    <property type="protein sequence ID" value="MFB9325042.1"/>
    <property type="molecule type" value="Genomic_DNA"/>
</dbReference>
<dbReference type="PANTHER" id="PTHR46797">
    <property type="entry name" value="HTH-TYPE TRANSCRIPTIONAL REGULATOR"/>
    <property type="match status" value="1"/>
</dbReference>
<reference evidence="4 5" key="1">
    <citation type="submission" date="2024-09" db="EMBL/GenBank/DDBJ databases">
        <authorList>
            <person name="Sun Q."/>
            <person name="Mori K."/>
        </authorList>
    </citation>
    <scope>NUCLEOTIDE SEQUENCE [LARGE SCALE GENOMIC DNA]</scope>
    <source>
        <strain evidence="4 5">TISTR 2452</strain>
    </source>
</reference>
<dbReference type="Gene3D" id="1.10.260.40">
    <property type="entry name" value="lambda repressor-like DNA-binding domains"/>
    <property type="match status" value="1"/>
</dbReference>
<evidence type="ECO:0000259" key="3">
    <source>
        <dbReference type="PROSITE" id="PS50943"/>
    </source>
</evidence>
<evidence type="ECO:0000256" key="1">
    <source>
        <dbReference type="ARBA" id="ARBA00023125"/>
    </source>
</evidence>
<feature type="region of interest" description="Disordered" evidence="2">
    <location>
        <begin position="105"/>
        <end position="124"/>
    </location>
</feature>
<dbReference type="PROSITE" id="PS50943">
    <property type="entry name" value="HTH_CROC1"/>
    <property type="match status" value="1"/>
</dbReference>
<keyword evidence="5" id="KW-1185">Reference proteome</keyword>